<sequence>MKIAIYDATLTEGTRQAGVQLSVRDKLRVALRLAELGVAFVEGGWPGARGDAEIFREARQLELGGARLCACATLQPGGRGGSELRAALRSGAPAITLRVPLASGRRAAAGWRGALAAAVKAVRRDGRAAIVDLDGFFDAQRQGGAAALGAVEAAARAGAEVILLGDVRGGALPSEIEAGVAAARRAAGAAAIGIRARDDAGLAVANSLVAVGKGASVVAATVNGYGERCGAADLVAVAAALELKLGHQALAAGQLRRLTSLAHFVAELVDREPSRDQPYVGQDAFAGGADELAPHVDPEAVGNRAGPAMADERGHPGALRVARALGLPARGERDARQVLERLAAWERRGFRYEGAEASFDLVLRALAGRRREYFRVLAYRVLDVHREKRGFTEATVELAVSGEHVHAAALGVGPVNALDQALRKALELHYPELSSMKLVQSRSKSLATDVGTAGDVRVLVDSADARDHWGTAGVSDNLLDACRQALVDAIEYKLAKDDVAPHPRRARPRSR</sequence>
<dbReference type="InterPro" id="IPR000891">
    <property type="entry name" value="PYR_CT"/>
</dbReference>
<comment type="pathway">
    <text evidence="6">Amino-acid biosynthesis.</text>
</comment>
<evidence type="ECO:0000313" key="10">
    <source>
        <dbReference type="Proteomes" id="UP000503640"/>
    </source>
</evidence>
<evidence type="ECO:0000256" key="1">
    <source>
        <dbReference type="ARBA" id="ARBA00006154"/>
    </source>
</evidence>
<comment type="similarity">
    <text evidence="1">Belongs to the alpha-IPM synthase/homocitrate synthase family.</text>
</comment>
<dbReference type="SUPFAM" id="SSF51569">
    <property type="entry name" value="Aldolase"/>
    <property type="match status" value="1"/>
</dbReference>
<dbReference type="GO" id="GO:0003852">
    <property type="term" value="F:2-isopropylmalate synthase activity"/>
    <property type="evidence" value="ECO:0007669"/>
    <property type="project" value="InterPro"/>
</dbReference>
<dbReference type="GO" id="GO:0043714">
    <property type="term" value="F:(R)-citramalate synthase activity"/>
    <property type="evidence" value="ECO:0007669"/>
    <property type="project" value="UniProtKB-EC"/>
</dbReference>
<dbReference type="Gene3D" id="3.20.20.70">
    <property type="entry name" value="Aldolase class I"/>
    <property type="match status" value="1"/>
</dbReference>
<dbReference type="SMART" id="SM00917">
    <property type="entry name" value="LeuA_dimer"/>
    <property type="match status" value="1"/>
</dbReference>
<evidence type="ECO:0000313" key="9">
    <source>
        <dbReference type="EMBL" id="GEJ57346.1"/>
    </source>
</evidence>
<evidence type="ECO:0000256" key="3">
    <source>
        <dbReference type="ARBA" id="ARBA00022624"/>
    </source>
</evidence>
<dbReference type="Proteomes" id="UP000503640">
    <property type="component" value="Unassembled WGS sequence"/>
</dbReference>
<dbReference type="InterPro" id="IPR013785">
    <property type="entry name" value="Aldolase_TIM"/>
</dbReference>
<feature type="domain" description="Pyruvate carboxyltransferase" evidence="8">
    <location>
        <begin position="3"/>
        <end position="256"/>
    </location>
</feature>
<dbReference type="PANTHER" id="PTHR43538">
    <property type="entry name" value="ALPHA-IPM SYNTHASE/HOMOCITRATE SYNTHASE"/>
    <property type="match status" value="1"/>
</dbReference>
<comment type="caution">
    <text evidence="9">The sequence shown here is derived from an EMBL/GenBank/DDBJ whole genome shotgun (WGS) entry which is preliminary data.</text>
</comment>
<dbReference type="Pfam" id="PF00682">
    <property type="entry name" value="HMGL-like"/>
    <property type="match status" value="1"/>
</dbReference>
<comment type="catalytic activity">
    <reaction evidence="7">
        <text>pyruvate + acetyl-CoA + H2O = (3R)-citramalate + CoA + H(+)</text>
        <dbReference type="Rhea" id="RHEA:19045"/>
        <dbReference type="ChEBI" id="CHEBI:15361"/>
        <dbReference type="ChEBI" id="CHEBI:15377"/>
        <dbReference type="ChEBI" id="CHEBI:15378"/>
        <dbReference type="ChEBI" id="CHEBI:30934"/>
        <dbReference type="ChEBI" id="CHEBI:57287"/>
        <dbReference type="ChEBI" id="CHEBI:57288"/>
        <dbReference type="EC" id="2.3.3.21"/>
    </reaction>
</comment>
<reference evidence="10" key="1">
    <citation type="journal article" date="2020" name="Appl. Environ. Microbiol.">
        <title>Diazotrophic Anaeromyxobacter Isolates from Soils.</title>
        <authorList>
            <person name="Masuda Y."/>
            <person name="Yamanaka H."/>
            <person name="Xu Z.X."/>
            <person name="Shiratori Y."/>
            <person name="Aono T."/>
            <person name="Amachi S."/>
            <person name="Senoo K."/>
            <person name="Itoh H."/>
        </authorList>
    </citation>
    <scope>NUCLEOTIDE SEQUENCE [LARGE SCALE GENOMIC DNA]</scope>
    <source>
        <strain evidence="10">R267</strain>
    </source>
</reference>
<dbReference type="Gene3D" id="3.30.160.270">
    <property type="match status" value="1"/>
</dbReference>
<dbReference type="SUPFAM" id="SSF110921">
    <property type="entry name" value="2-isopropylmalate synthase LeuA, allosteric (dimerisation) domain"/>
    <property type="match status" value="1"/>
</dbReference>
<keyword evidence="10" id="KW-1185">Reference proteome</keyword>
<proteinExistence type="inferred from homology"/>
<dbReference type="GO" id="GO:0009098">
    <property type="term" value="P:L-leucine biosynthetic process"/>
    <property type="evidence" value="ECO:0007669"/>
    <property type="project" value="InterPro"/>
</dbReference>
<evidence type="ECO:0000259" key="8">
    <source>
        <dbReference type="PROSITE" id="PS50991"/>
    </source>
</evidence>
<keyword evidence="5" id="KW-0100">Branched-chain amino acid biosynthesis</keyword>
<keyword evidence="2" id="KW-0028">Amino-acid biosynthesis</keyword>
<evidence type="ECO:0000256" key="4">
    <source>
        <dbReference type="ARBA" id="ARBA00022679"/>
    </source>
</evidence>
<dbReference type="PROSITE" id="PS50991">
    <property type="entry name" value="PYR_CT"/>
    <property type="match status" value="1"/>
</dbReference>
<dbReference type="EMBL" id="BJTG01000004">
    <property type="protein sequence ID" value="GEJ57346.1"/>
    <property type="molecule type" value="Genomic_DNA"/>
</dbReference>
<dbReference type="AlphaFoldDB" id="A0A7I9VLQ6"/>
<dbReference type="RefSeq" id="WP_176064804.1">
    <property type="nucleotide sequence ID" value="NZ_BJTG01000004.1"/>
</dbReference>
<evidence type="ECO:0000256" key="6">
    <source>
        <dbReference type="ARBA" id="ARBA00029440"/>
    </source>
</evidence>
<dbReference type="GO" id="GO:0009097">
    <property type="term" value="P:isoleucine biosynthetic process"/>
    <property type="evidence" value="ECO:0007669"/>
    <property type="project" value="UniProtKB-KW"/>
</dbReference>
<accession>A0A7I9VLQ6</accession>
<evidence type="ECO:0000256" key="7">
    <source>
        <dbReference type="ARBA" id="ARBA00048263"/>
    </source>
</evidence>
<evidence type="ECO:0000256" key="5">
    <source>
        <dbReference type="ARBA" id="ARBA00023304"/>
    </source>
</evidence>
<dbReference type="InterPro" id="IPR013709">
    <property type="entry name" value="2-isopropylmalate_synth_dimer"/>
</dbReference>
<keyword evidence="4" id="KW-0808">Transferase</keyword>
<protein>
    <submittedName>
        <fullName evidence="9">(R)-citramalate synthase</fullName>
    </submittedName>
</protein>
<evidence type="ECO:0000256" key="2">
    <source>
        <dbReference type="ARBA" id="ARBA00022605"/>
    </source>
</evidence>
<dbReference type="Pfam" id="PF08502">
    <property type="entry name" value="LeuA_dimer"/>
    <property type="match status" value="1"/>
</dbReference>
<gene>
    <name evidence="9" type="primary">cimA</name>
    <name evidence="9" type="ORF">AMYX_20870</name>
</gene>
<dbReference type="InterPro" id="IPR005675">
    <property type="entry name" value="Citramal_synthase"/>
</dbReference>
<name>A0A7I9VLQ6_9BACT</name>
<dbReference type="PANTHER" id="PTHR43538:SF1">
    <property type="entry name" value="(R)-CITRAMALATE SYNTHASE"/>
    <property type="match status" value="1"/>
</dbReference>
<keyword evidence="3" id="KW-0412">Isoleucine biosynthesis</keyword>
<organism evidence="9 10">
    <name type="scientific">Anaeromyxobacter diazotrophicus</name>
    <dbReference type="NCBI Taxonomy" id="2590199"/>
    <lineage>
        <taxon>Bacteria</taxon>
        <taxon>Pseudomonadati</taxon>
        <taxon>Myxococcota</taxon>
        <taxon>Myxococcia</taxon>
        <taxon>Myxococcales</taxon>
        <taxon>Cystobacterineae</taxon>
        <taxon>Anaeromyxobacteraceae</taxon>
        <taxon>Anaeromyxobacter</taxon>
    </lineage>
</organism>
<dbReference type="InterPro" id="IPR036230">
    <property type="entry name" value="LeuA_allosteric_dom_sf"/>
</dbReference>